<dbReference type="EMBL" id="CAJNRF010003996">
    <property type="protein sequence ID" value="CAF2054732.1"/>
    <property type="molecule type" value="Genomic_DNA"/>
</dbReference>
<feature type="transmembrane region" description="Helical" evidence="2">
    <location>
        <begin position="84"/>
        <end position="104"/>
    </location>
</feature>
<feature type="transmembrane region" description="Helical" evidence="2">
    <location>
        <begin position="111"/>
        <end position="135"/>
    </location>
</feature>
<keyword evidence="2" id="KW-0472">Membrane</keyword>
<evidence type="ECO:0000256" key="1">
    <source>
        <dbReference type="SAM" id="MobiDB-lite"/>
    </source>
</evidence>
<organism evidence="3 4">
    <name type="scientific">Rotaria magnacalcarata</name>
    <dbReference type="NCBI Taxonomy" id="392030"/>
    <lineage>
        <taxon>Eukaryota</taxon>
        <taxon>Metazoa</taxon>
        <taxon>Spiralia</taxon>
        <taxon>Gnathifera</taxon>
        <taxon>Rotifera</taxon>
        <taxon>Eurotatoria</taxon>
        <taxon>Bdelloidea</taxon>
        <taxon>Philodinida</taxon>
        <taxon>Philodinidae</taxon>
        <taxon>Rotaria</taxon>
    </lineage>
</organism>
<feature type="region of interest" description="Disordered" evidence="1">
    <location>
        <begin position="1"/>
        <end position="25"/>
    </location>
</feature>
<evidence type="ECO:0000256" key="2">
    <source>
        <dbReference type="SAM" id="Phobius"/>
    </source>
</evidence>
<accession>A0A816Q1I1</accession>
<reference evidence="3" key="1">
    <citation type="submission" date="2021-02" db="EMBL/GenBank/DDBJ databases">
        <authorList>
            <person name="Nowell W R."/>
        </authorList>
    </citation>
    <scope>NUCLEOTIDE SEQUENCE</scope>
</reference>
<name>A0A816Q1I1_9BILA</name>
<proteinExistence type="predicted"/>
<evidence type="ECO:0000313" key="4">
    <source>
        <dbReference type="Proteomes" id="UP000663856"/>
    </source>
</evidence>
<feature type="transmembrane region" description="Helical" evidence="2">
    <location>
        <begin position="155"/>
        <end position="179"/>
    </location>
</feature>
<dbReference type="Proteomes" id="UP000663856">
    <property type="component" value="Unassembled WGS sequence"/>
</dbReference>
<dbReference type="PANTHER" id="PTHR33444">
    <property type="entry name" value="SI:DKEY-19B23.12-RELATED"/>
    <property type="match status" value="1"/>
</dbReference>
<keyword evidence="2" id="KW-0812">Transmembrane</keyword>
<comment type="caution">
    <text evidence="3">The sequence shown here is derived from an EMBL/GenBank/DDBJ whole genome shotgun (WGS) entry which is preliminary data.</text>
</comment>
<gene>
    <name evidence="3" type="ORF">WKI299_LOCUS10953</name>
</gene>
<dbReference type="AlphaFoldDB" id="A0A816Q1I1"/>
<protein>
    <submittedName>
        <fullName evidence="3">Uncharacterized protein</fullName>
    </submittedName>
</protein>
<evidence type="ECO:0000313" key="3">
    <source>
        <dbReference type="EMBL" id="CAF2054732.1"/>
    </source>
</evidence>
<feature type="transmembrane region" description="Helical" evidence="2">
    <location>
        <begin position="44"/>
        <end position="72"/>
    </location>
</feature>
<sequence>MENDCEAKVTPSTQPYDTLSESPSTKTKANLQNTEAIVCNARTILYACLFVLLALLIFLGIPLLQIIIGILYKNECPVNPLIPVYLVFTGVAALTLLSTVILGVTVKKLSFLLYLSILLTLLMFGWFITGNVWIFKSQGKVQFYYPNQRSTYCQYSVFNSARILSYMNYFYLASLLSLFSKRSNQ</sequence>
<dbReference type="PANTHER" id="PTHR33444:SF7">
    <property type="entry name" value="TRANSMEMBRANE PROTEIN 272"/>
    <property type="match status" value="1"/>
</dbReference>
<keyword evidence="2" id="KW-1133">Transmembrane helix</keyword>
<dbReference type="InterPro" id="IPR040350">
    <property type="entry name" value="TMEM272"/>
</dbReference>
<feature type="compositionally biased region" description="Polar residues" evidence="1">
    <location>
        <begin position="10"/>
        <end position="25"/>
    </location>
</feature>